<evidence type="ECO:0000259" key="1">
    <source>
        <dbReference type="Pfam" id="PF14526"/>
    </source>
</evidence>
<dbReference type="AlphaFoldDB" id="A0A0W0VRQ0"/>
<reference evidence="2 3" key="1">
    <citation type="submission" date="2015-11" db="EMBL/GenBank/DDBJ databases">
        <title>Genomic analysis of 38 Legionella species identifies large and diverse effector repertoires.</title>
        <authorList>
            <person name="Burstein D."/>
            <person name="Amaro F."/>
            <person name="Zusman T."/>
            <person name="Lifshitz Z."/>
            <person name="Cohen O."/>
            <person name="Gilbert J.A."/>
            <person name="Pupko T."/>
            <person name="Shuman H.A."/>
            <person name="Segal G."/>
        </authorList>
    </citation>
    <scope>NUCLEOTIDE SEQUENCE [LARGE SCALE GENOMIC DNA]</scope>
    <source>
        <strain evidence="2 3">ATCC 49505</strain>
    </source>
</reference>
<dbReference type="Pfam" id="PF14526">
    <property type="entry name" value="Cass2"/>
    <property type="match status" value="1"/>
</dbReference>
<comment type="caution">
    <text evidence="2">The sequence shown here is derived from an EMBL/GenBank/DDBJ whole genome shotgun (WGS) entry which is preliminary data.</text>
</comment>
<dbReference type="PANTHER" id="PTHR36444">
    <property type="entry name" value="TRANSCRIPTIONAL REGULATOR PROTEIN YOBU-RELATED"/>
    <property type="match status" value="1"/>
</dbReference>
<dbReference type="PATRIC" id="fig|45068.5.peg.403"/>
<accession>A0A0W0VRQ0</accession>
<feature type="domain" description="Integron-associated effector binding protein" evidence="1">
    <location>
        <begin position="2"/>
        <end position="109"/>
    </location>
</feature>
<dbReference type="EMBL" id="LNYK01000004">
    <property type="protein sequence ID" value="KTD22844.1"/>
    <property type="molecule type" value="Genomic_DNA"/>
</dbReference>
<dbReference type="Gene3D" id="3.20.80.10">
    <property type="entry name" value="Regulatory factor, effector binding domain"/>
    <property type="match status" value="1"/>
</dbReference>
<dbReference type="PANTHER" id="PTHR36444:SF2">
    <property type="entry name" value="TRANSCRIPTIONAL REGULATOR PROTEIN YOBU-RELATED"/>
    <property type="match status" value="1"/>
</dbReference>
<dbReference type="InterPro" id="IPR029441">
    <property type="entry name" value="Cass2"/>
</dbReference>
<protein>
    <submittedName>
        <fullName evidence="2">Transcription activator</fullName>
    </submittedName>
</protein>
<evidence type="ECO:0000313" key="3">
    <source>
        <dbReference type="Proteomes" id="UP000054997"/>
    </source>
</evidence>
<evidence type="ECO:0000313" key="2">
    <source>
        <dbReference type="EMBL" id="KTD22844.1"/>
    </source>
</evidence>
<keyword evidence="3" id="KW-1185">Reference proteome</keyword>
<proteinExistence type="predicted"/>
<sequence>MWQKFNLNNPTIDETVFGVYSDYESDANGFYTVTAGVAGANEMKELNSVKINSGNYLIFKDKGELPKAIIDAWEAVWDYFKVNSLYKRCFMTDFETYSDGDEVAIYIGIE</sequence>
<dbReference type="InterPro" id="IPR053182">
    <property type="entry name" value="YobU-like_regulator"/>
</dbReference>
<dbReference type="STRING" id="45068.Llon_0377"/>
<name>A0A0W0VRQ0_9GAMM</name>
<dbReference type="Proteomes" id="UP000054997">
    <property type="component" value="Unassembled WGS sequence"/>
</dbReference>
<gene>
    <name evidence="2" type="ORF">Llon_0377</name>
</gene>
<dbReference type="InterPro" id="IPR011256">
    <property type="entry name" value="Reg_factor_effector_dom_sf"/>
</dbReference>
<dbReference type="SUPFAM" id="SSF55136">
    <property type="entry name" value="Probable bacterial effector-binding domain"/>
    <property type="match status" value="1"/>
</dbReference>
<organism evidence="2 3">
    <name type="scientific">Legionella londiniensis</name>
    <dbReference type="NCBI Taxonomy" id="45068"/>
    <lineage>
        <taxon>Bacteria</taxon>
        <taxon>Pseudomonadati</taxon>
        <taxon>Pseudomonadota</taxon>
        <taxon>Gammaproteobacteria</taxon>
        <taxon>Legionellales</taxon>
        <taxon>Legionellaceae</taxon>
        <taxon>Legionella</taxon>
    </lineage>
</organism>